<name>A0A812L3T9_SYMPI</name>
<sequence length="244" mass="26350">MLLARPMQHGSQGRATLLARASAFQRGEWRQLLAAARSSGRPAAAPAELDAEVLAERRHLRACTKVRQGELSRARQVLTAAELAPGNVATWAALTDPVQRPPHARTEPPAELLQYEPMQPVQLSTRAVANALREARRGSAAGLSGMQAEHPKLLLHDLEALELLAEAATHLAHARIPPDIAAGLAMARLTALRKPDGGVRGIATGDALELRANVPVRYDLEWDHRKLAWRAELDLLGLALSARA</sequence>
<evidence type="ECO:0000313" key="2">
    <source>
        <dbReference type="Proteomes" id="UP000649617"/>
    </source>
</evidence>
<dbReference type="AlphaFoldDB" id="A0A812L3T9"/>
<protein>
    <submittedName>
        <fullName evidence="1">Uncharacterized protein</fullName>
    </submittedName>
</protein>
<proteinExistence type="predicted"/>
<dbReference type="OrthoDB" id="7485566at2759"/>
<accession>A0A812L3T9</accession>
<keyword evidence="2" id="KW-1185">Reference proteome</keyword>
<dbReference type="EMBL" id="CAJNIZ010004669">
    <property type="protein sequence ID" value="CAE7234946.1"/>
    <property type="molecule type" value="Genomic_DNA"/>
</dbReference>
<organism evidence="1 2">
    <name type="scientific">Symbiodinium pilosum</name>
    <name type="common">Dinoflagellate</name>
    <dbReference type="NCBI Taxonomy" id="2952"/>
    <lineage>
        <taxon>Eukaryota</taxon>
        <taxon>Sar</taxon>
        <taxon>Alveolata</taxon>
        <taxon>Dinophyceae</taxon>
        <taxon>Suessiales</taxon>
        <taxon>Symbiodiniaceae</taxon>
        <taxon>Symbiodinium</taxon>
    </lineage>
</organism>
<dbReference type="Proteomes" id="UP000649617">
    <property type="component" value="Unassembled WGS sequence"/>
</dbReference>
<comment type="caution">
    <text evidence="1">The sequence shown here is derived from an EMBL/GenBank/DDBJ whole genome shotgun (WGS) entry which is preliminary data.</text>
</comment>
<gene>
    <name evidence="1" type="ORF">SPIL2461_LOCUS3765</name>
</gene>
<reference evidence="1" key="1">
    <citation type="submission" date="2021-02" db="EMBL/GenBank/DDBJ databases">
        <authorList>
            <person name="Dougan E. K."/>
            <person name="Rhodes N."/>
            <person name="Thang M."/>
            <person name="Chan C."/>
        </authorList>
    </citation>
    <scope>NUCLEOTIDE SEQUENCE</scope>
</reference>
<evidence type="ECO:0000313" key="1">
    <source>
        <dbReference type="EMBL" id="CAE7234946.1"/>
    </source>
</evidence>